<evidence type="ECO:0000313" key="1">
    <source>
        <dbReference type="EMBL" id="SVE23468.1"/>
    </source>
</evidence>
<protein>
    <submittedName>
        <fullName evidence="1">Uncharacterized protein</fullName>
    </submittedName>
</protein>
<proteinExistence type="predicted"/>
<feature type="non-terminal residue" evidence="1">
    <location>
        <position position="43"/>
    </location>
</feature>
<organism evidence="1">
    <name type="scientific">marine metagenome</name>
    <dbReference type="NCBI Taxonomy" id="408172"/>
    <lineage>
        <taxon>unclassified sequences</taxon>
        <taxon>metagenomes</taxon>
        <taxon>ecological metagenomes</taxon>
    </lineage>
</organism>
<dbReference type="EMBL" id="UINC01203287">
    <property type="protein sequence ID" value="SVE23468.1"/>
    <property type="molecule type" value="Genomic_DNA"/>
</dbReference>
<sequence length="43" mass="5031">MLDRRELIKSEKSSNKLNHKIIIGKDILELLSNAMYVEPLTIY</sequence>
<name>A0A383BVR3_9ZZZZ</name>
<reference evidence="1" key="1">
    <citation type="submission" date="2018-05" db="EMBL/GenBank/DDBJ databases">
        <authorList>
            <person name="Lanie J.A."/>
            <person name="Ng W.-L."/>
            <person name="Kazmierczak K.M."/>
            <person name="Andrzejewski T.M."/>
            <person name="Davidsen T.M."/>
            <person name="Wayne K.J."/>
            <person name="Tettelin H."/>
            <person name="Glass J.I."/>
            <person name="Rusch D."/>
            <person name="Podicherti R."/>
            <person name="Tsui H.-C.T."/>
            <person name="Winkler M.E."/>
        </authorList>
    </citation>
    <scope>NUCLEOTIDE SEQUENCE</scope>
</reference>
<dbReference type="AlphaFoldDB" id="A0A383BVR3"/>
<gene>
    <name evidence="1" type="ORF">METZ01_LOCUS476322</name>
</gene>
<accession>A0A383BVR3</accession>